<dbReference type="RefSeq" id="XP_033236651.1">
    <property type="nucleotide sequence ID" value="XM_033380760.1"/>
</dbReference>
<dbReference type="PROSITE" id="PS50082">
    <property type="entry name" value="WD_REPEATS_2"/>
    <property type="match status" value="3"/>
</dbReference>
<accession>A0A6I8UXV9</accession>
<dbReference type="AlphaFoldDB" id="A0A6I8UXV9"/>
<feature type="repeat" description="WD" evidence="1">
    <location>
        <begin position="261"/>
        <end position="293"/>
    </location>
</feature>
<gene>
    <name evidence="4 5" type="primary">LOC6903221</name>
</gene>
<evidence type="ECO:0000313" key="5">
    <source>
        <dbReference type="RefSeq" id="XP_033236651.1"/>
    </source>
</evidence>
<dbReference type="InterPro" id="IPR015943">
    <property type="entry name" value="WD40/YVTN_repeat-like_dom_sf"/>
</dbReference>
<keyword evidence="3" id="KW-1185">Reference proteome</keyword>
<organism evidence="3 4">
    <name type="scientific">Drosophila pseudoobscura pseudoobscura</name>
    <name type="common">Fruit fly</name>
    <dbReference type="NCBI Taxonomy" id="46245"/>
    <lineage>
        <taxon>Eukaryota</taxon>
        <taxon>Metazoa</taxon>
        <taxon>Ecdysozoa</taxon>
        <taxon>Arthropoda</taxon>
        <taxon>Hexapoda</taxon>
        <taxon>Insecta</taxon>
        <taxon>Pterygota</taxon>
        <taxon>Neoptera</taxon>
        <taxon>Endopterygota</taxon>
        <taxon>Diptera</taxon>
        <taxon>Brachycera</taxon>
        <taxon>Muscomorpha</taxon>
        <taxon>Ephydroidea</taxon>
        <taxon>Drosophilidae</taxon>
        <taxon>Drosophila</taxon>
        <taxon>Sophophora</taxon>
    </lineage>
</organism>
<dbReference type="SUPFAM" id="SSF50978">
    <property type="entry name" value="WD40 repeat-like"/>
    <property type="match status" value="1"/>
</dbReference>
<evidence type="ECO:0000256" key="1">
    <source>
        <dbReference type="PROSITE-ProRule" id="PRU00221"/>
    </source>
</evidence>
<feature type="region of interest" description="Disordered" evidence="2">
    <location>
        <begin position="1"/>
        <end position="26"/>
    </location>
</feature>
<evidence type="ECO:0000256" key="2">
    <source>
        <dbReference type="SAM" id="MobiDB-lite"/>
    </source>
</evidence>
<dbReference type="InterPro" id="IPR001680">
    <property type="entry name" value="WD40_rpt"/>
</dbReference>
<dbReference type="SMART" id="SM00320">
    <property type="entry name" value="WD40"/>
    <property type="match status" value="5"/>
</dbReference>
<dbReference type="ExpressionAtlas" id="A0A6I8UXV9">
    <property type="expression patterns" value="baseline"/>
</dbReference>
<name>A0A6I8UXV9_DROPS</name>
<feature type="compositionally biased region" description="Low complexity" evidence="2">
    <location>
        <begin position="16"/>
        <end position="26"/>
    </location>
</feature>
<dbReference type="PANTHER" id="PTHR19879:SF1">
    <property type="entry name" value="CANNONBALL-RELATED"/>
    <property type="match status" value="1"/>
</dbReference>
<dbReference type="PROSITE" id="PS50294">
    <property type="entry name" value="WD_REPEATS_REGION"/>
    <property type="match status" value="1"/>
</dbReference>
<dbReference type="PANTHER" id="PTHR19879">
    <property type="entry name" value="TRANSCRIPTION INITIATION FACTOR TFIID"/>
    <property type="match status" value="1"/>
</dbReference>
<proteinExistence type="predicted"/>
<feature type="repeat" description="WD" evidence="1">
    <location>
        <begin position="188"/>
        <end position="208"/>
    </location>
</feature>
<feature type="repeat" description="WD" evidence="1">
    <location>
        <begin position="91"/>
        <end position="132"/>
    </location>
</feature>
<dbReference type="RefSeq" id="XP_002132922.3">
    <property type="nucleotide sequence ID" value="XM_002132886.3"/>
</dbReference>
<dbReference type="Proteomes" id="UP000001819">
    <property type="component" value="Chromosome 4"/>
</dbReference>
<protein>
    <submittedName>
        <fullName evidence="4 5">Uncharacterized WD repeat-containing protein alr3466-like</fullName>
    </submittedName>
</protein>
<dbReference type="Gene3D" id="2.130.10.10">
    <property type="entry name" value="YVTN repeat-like/Quinoprotein amine dehydrogenase"/>
    <property type="match status" value="2"/>
</dbReference>
<dbReference type="InterPro" id="IPR036322">
    <property type="entry name" value="WD40_repeat_dom_sf"/>
</dbReference>
<feature type="compositionally biased region" description="Basic and acidic residues" evidence="2">
    <location>
        <begin position="1"/>
        <end position="14"/>
    </location>
</feature>
<feature type="region of interest" description="Disordered" evidence="2">
    <location>
        <begin position="335"/>
        <end position="355"/>
    </location>
</feature>
<sequence>MSESEMFKQPKEENATGSTGSTGSTGEESLKATFVAASGLYVGGDALCASLSEETSLLAVAKADCSVHVLRLKLHVSGANADWTHGETTTLSGHQGAVYLGSFSTDGSQLLTCSTALDMRMWNVQSGSCLAFCRQTPSFIRGIAFISYACSYATVEDIGYASIWRADGEKIVCTKRVFQEQELTVCIFHPKMKYVVSGSASSKIRIWDPARDRYTTDIIDFNSKSITALAFTTCGSYMVAGVAEGQIILRNMNSKLVVCIFRQHTAAITSMAFDRDNCRLAVGSRDAKMSVWDFGAPAMESRASDCGRVLQVRFVSDSHLVGICVNEPQFVGPQEEESIPLPLEAPTGSSSTGDF</sequence>
<dbReference type="KEGG" id="dpo:6903221"/>
<dbReference type="GO" id="GO:0016251">
    <property type="term" value="F:RNA polymerase II general transcription initiation factor activity"/>
    <property type="evidence" value="ECO:0007669"/>
    <property type="project" value="TreeGrafter"/>
</dbReference>
<evidence type="ECO:0000313" key="4">
    <source>
        <dbReference type="RefSeq" id="XP_002132922.3"/>
    </source>
</evidence>
<keyword evidence="1" id="KW-0853">WD repeat</keyword>
<dbReference type="Pfam" id="PF00400">
    <property type="entry name" value="WD40"/>
    <property type="match status" value="3"/>
</dbReference>
<evidence type="ECO:0000313" key="3">
    <source>
        <dbReference type="Proteomes" id="UP000001819"/>
    </source>
</evidence>
<reference evidence="4 5" key="1">
    <citation type="submission" date="2025-04" db="UniProtKB">
        <authorList>
            <consortium name="RefSeq"/>
        </authorList>
    </citation>
    <scope>IDENTIFICATION</scope>
    <source>
        <strain evidence="4 5">MV-25-SWS-2005</strain>
        <tissue evidence="4 5">Whole body</tissue>
    </source>
</reference>